<dbReference type="OrthoDB" id="5121433at2759"/>
<organism evidence="2 3">
    <name type="scientific">Hapsidospora chrysogenum (strain ATCC 11550 / CBS 779.69 / DSM 880 / IAM 14645 / JCM 23072 / IMI 49137)</name>
    <name type="common">Acremonium chrysogenum</name>
    <dbReference type="NCBI Taxonomy" id="857340"/>
    <lineage>
        <taxon>Eukaryota</taxon>
        <taxon>Fungi</taxon>
        <taxon>Dikarya</taxon>
        <taxon>Ascomycota</taxon>
        <taxon>Pezizomycotina</taxon>
        <taxon>Sordariomycetes</taxon>
        <taxon>Hypocreomycetidae</taxon>
        <taxon>Hypocreales</taxon>
        <taxon>Bionectriaceae</taxon>
        <taxon>Hapsidospora</taxon>
    </lineage>
</organism>
<comment type="caution">
    <text evidence="2">The sequence shown here is derived from an EMBL/GenBank/DDBJ whole genome shotgun (WGS) entry which is preliminary data.</text>
</comment>
<keyword evidence="3" id="KW-1185">Reference proteome</keyword>
<dbReference type="HOGENOM" id="CLU_189357_0_0_1"/>
<proteinExistence type="predicted"/>
<reference evidence="3" key="1">
    <citation type="journal article" date="2014" name="Genome Announc.">
        <title>Genome sequence and annotation of Acremonium chrysogenum, producer of the beta-lactam antibiotic cephalosporin C.</title>
        <authorList>
            <person name="Terfehr D."/>
            <person name="Dahlmann T.A."/>
            <person name="Specht T."/>
            <person name="Zadra I."/>
            <person name="Kuernsteiner H."/>
            <person name="Kueck U."/>
        </authorList>
    </citation>
    <scope>NUCLEOTIDE SEQUENCE [LARGE SCALE GENOMIC DNA]</scope>
    <source>
        <strain evidence="3">ATCC 11550 / CBS 779.69 / DSM 880 / IAM 14645 / JCM 23072 / IMI 49137</strain>
    </source>
</reference>
<evidence type="ECO:0000256" key="1">
    <source>
        <dbReference type="SAM" id="MobiDB-lite"/>
    </source>
</evidence>
<sequence>MAGAPTTAGSSRWVLGEPEQKVLGSLSKHLASKEDLKAKLADQNFDMNKYPDPMLPRGKNATATLPPGVTQEMETGWLAAIEAAKKA</sequence>
<evidence type="ECO:0000313" key="3">
    <source>
        <dbReference type="Proteomes" id="UP000029964"/>
    </source>
</evidence>
<evidence type="ECO:0000313" key="2">
    <source>
        <dbReference type="EMBL" id="KFH40473.1"/>
    </source>
</evidence>
<feature type="region of interest" description="Disordered" evidence="1">
    <location>
        <begin position="48"/>
        <end position="67"/>
    </location>
</feature>
<dbReference type="AlphaFoldDB" id="A0A086STP1"/>
<accession>A0A086STP1</accession>
<name>A0A086STP1_HAPC1</name>
<dbReference type="Proteomes" id="UP000029964">
    <property type="component" value="Unassembled WGS sequence"/>
</dbReference>
<protein>
    <submittedName>
        <fullName evidence="2">Uncharacterized protein</fullName>
    </submittedName>
</protein>
<dbReference type="EMBL" id="JPKY01000198">
    <property type="protein sequence ID" value="KFH40473.1"/>
    <property type="molecule type" value="Genomic_DNA"/>
</dbReference>
<gene>
    <name evidence="2" type="ORF">ACRE_088360</name>
</gene>